<evidence type="ECO:0000259" key="1">
    <source>
        <dbReference type="Pfam" id="PF12776"/>
    </source>
</evidence>
<dbReference type="AlphaFoldDB" id="A0A6A4H0Q9"/>
<dbReference type="Proteomes" id="UP000799118">
    <property type="component" value="Unassembled WGS sequence"/>
</dbReference>
<dbReference type="EMBL" id="ML769629">
    <property type="protein sequence ID" value="KAE9391293.1"/>
    <property type="molecule type" value="Genomic_DNA"/>
</dbReference>
<evidence type="ECO:0000313" key="3">
    <source>
        <dbReference type="Proteomes" id="UP000799118"/>
    </source>
</evidence>
<name>A0A6A4H0Q9_9AGAR</name>
<dbReference type="Pfam" id="PF12776">
    <property type="entry name" value="Myb_DNA-bind_3"/>
    <property type="match status" value="1"/>
</dbReference>
<sequence>MGQRLGICARSRILGFWGMGSGHNRAKESKLRQKGYKLDHKQVKSWWTRFKGLHKIVDFLLHECSGFGWDDTTKCVTAMESVWHNLLYNEDGNKWKYHND</sequence>
<dbReference type="InterPro" id="IPR024752">
    <property type="entry name" value="Myb/SANT-like_dom"/>
</dbReference>
<feature type="domain" description="Myb/SANT-like" evidence="1">
    <location>
        <begin position="32"/>
        <end position="85"/>
    </location>
</feature>
<organism evidence="2 3">
    <name type="scientific">Gymnopus androsaceus JB14</name>
    <dbReference type="NCBI Taxonomy" id="1447944"/>
    <lineage>
        <taxon>Eukaryota</taxon>
        <taxon>Fungi</taxon>
        <taxon>Dikarya</taxon>
        <taxon>Basidiomycota</taxon>
        <taxon>Agaricomycotina</taxon>
        <taxon>Agaricomycetes</taxon>
        <taxon>Agaricomycetidae</taxon>
        <taxon>Agaricales</taxon>
        <taxon>Marasmiineae</taxon>
        <taxon>Omphalotaceae</taxon>
        <taxon>Gymnopus</taxon>
    </lineage>
</organism>
<proteinExistence type="predicted"/>
<keyword evidence="3" id="KW-1185">Reference proteome</keyword>
<gene>
    <name evidence="2" type="ORF">BT96DRAFT_945471</name>
</gene>
<accession>A0A6A4H0Q9</accession>
<protein>
    <recommendedName>
        <fullName evidence="1">Myb/SANT-like domain-containing protein</fullName>
    </recommendedName>
</protein>
<dbReference type="OrthoDB" id="76215at2759"/>
<evidence type="ECO:0000313" key="2">
    <source>
        <dbReference type="EMBL" id="KAE9391293.1"/>
    </source>
</evidence>
<reference evidence="2" key="1">
    <citation type="journal article" date="2019" name="Environ. Microbiol.">
        <title>Fungal ecological strategies reflected in gene transcription - a case study of two litter decomposers.</title>
        <authorList>
            <person name="Barbi F."/>
            <person name="Kohler A."/>
            <person name="Barry K."/>
            <person name="Baskaran P."/>
            <person name="Daum C."/>
            <person name="Fauchery L."/>
            <person name="Ihrmark K."/>
            <person name="Kuo A."/>
            <person name="LaButti K."/>
            <person name="Lipzen A."/>
            <person name="Morin E."/>
            <person name="Grigoriev I.V."/>
            <person name="Henrissat B."/>
            <person name="Lindahl B."/>
            <person name="Martin F."/>
        </authorList>
    </citation>
    <scope>NUCLEOTIDE SEQUENCE</scope>
    <source>
        <strain evidence="2">JB14</strain>
    </source>
</reference>